<reference evidence="8 9" key="1">
    <citation type="submission" date="2015-11" db="EMBL/GenBank/DDBJ databases">
        <title>Bacillus caseinolyticus sp nov.</title>
        <authorList>
            <person name="Dastager S.G."/>
            <person name="Mawlankar R."/>
        </authorList>
    </citation>
    <scope>NUCLEOTIDE SEQUENCE [LARGE SCALE GENOMIC DNA]</scope>
    <source>
        <strain evidence="8 9">SGD-V-76</strain>
    </source>
</reference>
<feature type="transmembrane region" description="Helical" evidence="6">
    <location>
        <begin position="266"/>
        <end position="284"/>
    </location>
</feature>
<evidence type="ECO:0000313" key="9">
    <source>
        <dbReference type="Proteomes" id="UP000053681"/>
    </source>
</evidence>
<feature type="transmembrane region" description="Helical" evidence="6">
    <location>
        <begin position="87"/>
        <end position="108"/>
    </location>
</feature>
<keyword evidence="3 6" id="KW-0812">Transmembrane</keyword>
<feature type="transmembrane region" description="Helical" evidence="6">
    <location>
        <begin position="358"/>
        <end position="379"/>
    </location>
</feature>
<comment type="subcellular location">
    <subcellularLocation>
        <location evidence="1">Cell membrane</location>
        <topology evidence="1">Multi-pass membrane protein</topology>
    </subcellularLocation>
</comment>
<gene>
    <name evidence="8" type="ORF">AS180_06535</name>
</gene>
<evidence type="ECO:0000256" key="1">
    <source>
        <dbReference type="ARBA" id="ARBA00004651"/>
    </source>
</evidence>
<feature type="domain" description="Major facilitator superfamily (MFS) profile" evidence="7">
    <location>
        <begin position="19"/>
        <end position="409"/>
    </location>
</feature>
<dbReference type="InterPro" id="IPR020846">
    <property type="entry name" value="MFS_dom"/>
</dbReference>
<dbReference type="InterPro" id="IPR036259">
    <property type="entry name" value="MFS_trans_sf"/>
</dbReference>
<comment type="caution">
    <text evidence="8">The sequence shown here is derived from an EMBL/GenBank/DDBJ whole genome shotgun (WGS) entry which is preliminary data.</text>
</comment>
<feature type="transmembrane region" description="Helical" evidence="6">
    <location>
        <begin position="147"/>
        <end position="166"/>
    </location>
</feature>
<name>A0A0V8JNX9_9BACI</name>
<dbReference type="PANTHER" id="PTHR23506:SF23">
    <property type="entry name" value="GH10249P"/>
    <property type="match status" value="1"/>
</dbReference>
<feature type="transmembrane region" description="Helical" evidence="6">
    <location>
        <begin position="323"/>
        <end position="346"/>
    </location>
</feature>
<dbReference type="SUPFAM" id="SSF103473">
    <property type="entry name" value="MFS general substrate transporter"/>
    <property type="match status" value="1"/>
</dbReference>
<feature type="transmembrane region" description="Helical" evidence="6">
    <location>
        <begin position="61"/>
        <end position="80"/>
    </location>
</feature>
<dbReference type="InterPro" id="IPR011701">
    <property type="entry name" value="MFS"/>
</dbReference>
<evidence type="ECO:0000256" key="5">
    <source>
        <dbReference type="ARBA" id="ARBA00023136"/>
    </source>
</evidence>
<organism evidence="8 9">
    <name type="scientific">Priestia veravalensis</name>
    <dbReference type="NCBI Taxonomy" id="1414648"/>
    <lineage>
        <taxon>Bacteria</taxon>
        <taxon>Bacillati</taxon>
        <taxon>Bacillota</taxon>
        <taxon>Bacilli</taxon>
        <taxon>Bacillales</taxon>
        <taxon>Bacillaceae</taxon>
        <taxon>Priestia</taxon>
    </lineage>
</organism>
<sequence>MNMLGTKNSWIDKIGIPSNLFWGYIGIVVFMIGDGLEHGWLSPYLVERGLSMEQAGFLFSLYGITVAISAWFSGVLVQMWGPRKTMVIGVISFIIGSIVFIGIAIPSLNYPLILLSYGLRGLGYPLFAYSFLVWVSYNTPQQSLARAVGWFWFVFELGLSVIGALYSSVMVSRIGEIATLWTALVFVAIGAILSIVINKDRFNGKIVSDNKSKELLKGLTIMAEKPKVAIGGVVKIINSAAKFGFVVFLPTYMVGFNFTITEWLQIWGTLFFVNIVFNLIFGVVGDKFGWVNTVTWFGGVGCGLATLALYYTPQIFGHNYWALMLVACFYGATLAGYVPLTALVPSLAPDNKGAAMSVLNLGSGLAAFVGPAIVALFIGPVGVGGLMWIFAILYFVGAFLTRFLALPEQTTSYQSTDQQQKLSV</sequence>
<dbReference type="CDD" id="cd17337">
    <property type="entry name" value="MFS_CsbX"/>
    <property type="match status" value="1"/>
</dbReference>
<evidence type="ECO:0000259" key="7">
    <source>
        <dbReference type="PROSITE" id="PS50850"/>
    </source>
</evidence>
<feature type="transmembrane region" description="Helical" evidence="6">
    <location>
        <begin position="291"/>
        <end position="311"/>
    </location>
</feature>
<accession>A0A0V8JNX9</accession>
<feature type="transmembrane region" description="Helical" evidence="6">
    <location>
        <begin position="385"/>
        <end position="405"/>
    </location>
</feature>
<dbReference type="AlphaFoldDB" id="A0A0V8JNX9"/>
<dbReference type="PROSITE" id="PS50850">
    <property type="entry name" value="MFS"/>
    <property type="match status" value="1"/>
</dbReference>
<feature type="transmembrane region" description="Helical" evidence="6">
    <location>
        <begin position="114"/>
        <end position="135"/>
    </location>
</feature>
<keyword evidence="2" id="KW-0813">Transport</keyword>
<proteinExistence type="predicted"/>
<evidence type="ECO:0000313" key="8">
    <source>
        <dbReference type="EMBL" id="KSU88636.1"/>
    </source>
</evidence>
<dbReference type="Pfam" id="PF07690">
    <property type="entry name" value="MFS_1"/>
    <property type="match status" value="1"/>
</dbReference>
<dbReference type="GO" id="GO:0005886">
    <property type="term" value="C:plasma membrane"/>
    <property type="evidence" value="ECO:0007669"/>
    <property type="project" value="UniProtKB-SubCell"/>
</dbReference>
<evidence type="ECO:0000256" key="2">
    <source>
        <dbReference type="ARBA" id="ARBA00022448"/>
    </source>
</evidence>
<keyword evidence="9" id="KW-1185">Reference proteome</keyword>
<feature type="transmembrane region" description="Helical" evidence="6">
    <location>
        <begin position="178"/>
        <end position="197"/>
    </location>
</feature>
<dbReference type="InterPro" id="IPR050930">
    <property type="entry name" value="MFS_Vesicular_Transporter"/>
</dbReference>
<evidence type="ECO:0000256" key="3">
    <source>
        <dbReference type="ARBA" id="ARBA00022692"/>
    </source>
</evidence>
<evidence type="ECO:0000256" key="4">
    <source>
        <dbReference type="ARBA" id="ARBA00022989"/>
    </source>
</evidence>
<dbReference type="InterPro" id="IPR004748">
    <property type="entry name" value="Polyol_permease-like"/>
</dbReference>
<protein>
    <submittedName>
        <fullName evidence="8">Alpha-ketoglutarate permease</fullName>
    </submittedName>
</protein>
<dbReference type="PANTHER" id="PTHR23506">
    <property type="entry name" value="GH10249P"/>
    <property type="match status" value="1"/>
</dbReference>
<keyword evidence="5 6" id="KW-0472">Membrane</keyword>
<dbReference type="EMBL" id="LNQP01000017">
    <property type="protein sequence ID" value="KSU88636.1"/>
    <property type="molecule type" value="Genomic_DNA"/>
</dbReference>
<dbReference type="NCBIfam" id="TIGR00897">
    <property type="entry name" value="2A0118"/>
    <property type="match status" value="1"/>
</dbReference>
<dbReference type="GO" id="GO:0022857">
    <property type="term" value="F:transmembrane transporter activity"/>
    <property type="evidence" value="ECO:0007669"/>
    <property type="project" value="InterPro"/>
</dbReference>
<dbReference type="Proteomes" id="UP000053681">
    <property type="component" value="Unassembled WGS sequence"/>
</dbReference>
<feature type="transmembrane region" description="Helical" evidence="6">
    <location>
        <begin position="21"/>
        <end position="41"/>
    </location>
</feature>
<dbReference type="Gene3D" id="1.20.1250.20">
    <property type="entry name" value="MFS general substrate transporter like domains"/>
    <property type="match status" value="2"/>
</dbReference>
<dbReference type="RefSeq" id="WP_025909256.1">
    <property type="nucleotide sequence ID" value="NZ_KQ758636.1"/>
</dbReference>
<keyword evidence="4 6" id="KW-1133">Transmembrane helix</keyword>
<evidence type="ECO:0000256" key="6">
    <source>
        <dbReference type="SAM" id="Phobius"/>
    </source>
</evidence>